<keyword evidence="5" id="KW-0418">Kinase</keyword>
<comment type="subunit">
    <text evidence="1">Monomer.</text>
</comment>
<dbReference type="InterPro" id="IPR000719">
    <property type="entry name" value="Prot_kinase_dom"/>
</dbReference>
<dbReference type="GO" id="GO:0004674">
    <property type="term" value="F:protein serine/threonine kinase activity"/>
    <property type="evidence" value="ECO:0007669"/>
    <property type="project" value="UniProtKB-KW"/>
</dbReference>
<organism evidence="7 8">
    <name type="scientific">Blepharisma stoltei</name>
    <dbReference type="NCBI Taxonomy" id="1481888"/>
    <lineage>
        <taxon>Eukaryota</taxon>
        <taxon>Sar</taxon>
        <taxon>Alveolata</taxon>
        <taxon>Ciliophora</taxon>
        <taxon>Postciliodesmatophora</taxon>
        <taxon>Heterotrichea</taxon>
        <taxon>Heterotrichida</taxon>
        <taxon>Blepharismidae</taxon>
        <taxon>Blepharisma</taxon>
    </lineage>
</organism>
<evidence type="ECO:0000259" key="6">
    <source>
        <dbReference type="PROSITE" id="PS50011"/>
    </source>
</evidence>
<keyword evidence="5" id="KW-0723">Serine/threonine-protein kinase</keyword>
<dbReference type="Proteomes" id="UP001162131">
    <property type="component" value="Unassembled WGS sequence"/>
</dbReference>
<evidence type="ECO:0000256" key="4">
    <source>
        <dbReference type="PROSITE-ProRule" id="PRU10141"/>
    </source>
</evidence>
<evidence type="ECO:0000313" key="8">
    <source>
        <dbReference type="Proteomes" id="UP001162131"/>
    </source>
</evidence>
<evidence type="ECO:0000256" key="5">
    <source>
        <dbReference type="RuleBase" id="RU000304"/>
    </source>
</evidence>
<proteinExistence type="inferred from homology"/>
<protein>
    <recommendedName>
        <fullName evidence="6">Protein kinase domain-containing protein</fullName>
    </recommendedName>
</protein>
<reference evidence="7" key="1">
    <citation type="submission" date="2021-09" db="EMBL/GenBank/DDBJ databases">
        <authorList>
            <consortium name="AG Swart"/>
            <person name="Singh M."/>
            <person name="Singh A."/>
            <person name="Seah K."/>
            <person name="Emmerich C."/>
        </authorList>
    </citation>
    <scope>NUCLEOTIDE SEQUENCE</scope>
    <source>
        <strain evidence="7">ATCC30299</strain>
    </source>
</reference>
<gene>
    <name evidence="7" type="ORF">BSTOLATCC_MIC48234</name>
</gene>
<dbReference type="Pfam" id="PF00069">
    <property type="entry name" value="Pkinase"/>
    <property type="match status" value="1"/>
</dbReference>
<dbReference type="Gene3D" id="3.30.200.20">
    <property type="entry name" value="Phosphorylase Kinase, domain 1"/>
    <property type="match status" value="1"/>
</dbReference>
<dbReference type="InterPro" id="IPR008271">
    <property type="entry name" value="Ser/Thr_kinase_AS"/>
</dbReference>
<dbReference type="PROSITE" id="PS00107">
    <property type="entry name" value="PROTEIN_KINASE_ATP"/>
    <property type="match status" value="1"/>
</dbReference>
<dbReference type="PROSITE" id="PS50011">
    <property type="entry name" value="PROTEIN_KINASE_DOM"/>
    <property type="match status" value="1"/>
</dbReference>
<dbReference type="Gene3D" id="1.10.510.10">
    <property type="entry name" value="Transferase(Phosphotransferase) domain 1"/>
    <property type="match status" value="1"/>
</dbReference>
<accession>A0AAU9JRC4</accession>
<comment type="caution">
    <text evidence="7">The sequence shown here is derived from an EMBL/GenBank/DDBJ whole genome shotgun (WGS) entry which is preliminary data.</text>
</comment>
<keyword evidence="3 4" id="KW-0067">ATP-binding</keyword>
<evidence type="ECO:0000256" key="1">
    <source>
        <dbReference type="ARBA" id="ARBA00011245"/>
    </source>
</evidence>
<dbReference type="PANTHER" id="PTHR24347">
    <property type="entry name" value="SERINE/THREONINE-PROTEIN KINASE"/>
    <property type="match status" value="1"/>
</dbReference>
<feature type="binding site" evidence="4">
    <location>
        <position position="161"/>
    </location>
    <ligand>
        <name>ATP</name>
        <dbReference type="ChEBI" id="CHEBI:30616"/>
    </ligand>
</feature>
<dbReference type="InterPro" id="IPR011009">
    <property type="entry name" value="Kinase-like_dom_sf"/>
</dbReference>
<dbReference type="SMART" id="SM00220">
    <property type="entry name" value="S_TKc"/>
    <property type="match status" value="1"/>
</dbReference>
<dbReference type="InterPro" id="IPR017441">
    <property type="entry name" value="Protein_kinase_ATP_BS"/>
</dbReference>
<evidence type="ECO:0000256" key="2">
    <source>
        <dbReference type="ARBA" id="ARBA00022741"/>
    </source>
</evidence>
<evidence type="ECO:0000313" key="7">
    <source>
        <dbReference type="EMBL" id="CAG9329414.1"/>
    </source>
</evidence>
<keyword evidence="8" id="KW-1185">Reference proteome</keyword>
<dbReference type="FunFam" id="3.30.200.20:FF:000042">
    <property type="entry name" value="Aurora kinase A"/>
    <property type="match status" value="1"/>
</dbReference>
<feature type="domain" description="Protein kinase" evidence="6">
    <location>
        <begin position="128"/>
        <end position="385"/>
    </location>
</feature>
<keyword evidence="2 4" id="KW-0547">Nucleotide-binding</keyword>
<dbReference type="PROSITE" id="PS00108">
    <property type="entry name" value="PROTEIN_KINASE_ST"/>
    <property type="match status" value="1"/>
</dbReference>
<name>A0AAU9JRC4_9CILI</name>
<sequence length="419" mass="48913">MNTIFEIADHQAQGIWKFWMPYDHIDSCEIFRGKLYEMSKQKILKEGEYTLTPKFLINLSSSPKKMVPIEWKILEPFVEHDETGNHYGFRLGHNQHSRDFYVSDVKFLDSWIEKLSSLCIKTDIEDDYEFIKLIGTGKFAQVFLAESNEDFERYAVKAIKKDRLLKDSELLNSLTNEIKIMRKCIHPNIVKLHRVYESNTHVYLVEDFVRGGCMFTRIIKKKRFTMETIVKLSHRLMGVLEYLDSLNIVHRDIKLENILMVSEHNDYEFKLADFGLAEEATGDLFKKCGSPGYIAPEVINGLPYGTKADLFSTGIVLYILISGKMPFFGKTAQDILVKNKECKLNFEEQIWREVSMNCLAFVTKILNKDPCRRGYARDLLKHPFFNESRVVIDDVKKLHKSETKVAEERIIIHRKLSKL</sequence>
<comment type="similarity">
    <text evidence="5">Belongs to the protein kinase superfamily.</text>
</comment>
<dbReference type="SUPFAM" id="SSF56112">
    <property type="entry name" value="Protein kinase-like (PK-like)"/>
    <property type="match status" value="1"/>
</dbReference>
<dbReference type="FunFam" id="1.10.510.10:FF:000571">
    <property type="entry name" value="Maternal embryonic leucine zipper kinase"/>
    <property type="match status" value="1"/>
</dbReference>
<evidence type="ECO:0000256" key="3">
    <source>
        <dbReference type="ARBA" id="ARBA00022840"/>
    </source>
</evidence>
<dbReference type="EMBL" id="CAJZBQ010000047">
    <property type="protein sequence ID" value="CAG9329414.1"/>
    <property type="molecule type" value="Genomic_DNA"/>
</dbReference>
<dbReference type="AlphaFoldDB" id="A0AAU9JRC4"/>
<dbReference type="GO" id="GO:0005524">
    <property type="term" value="F:ATP binding"/>
    <property type="evidence" value="ECO:0007669"/>
    <property type="project" value="UniProtKB-UniRule"/>
</dbReference>
<keyword evidence="5" id="KW-0808">Transferase</keyword>